<dbReference type="Proteomes" id="UP000290189">
    <property type="component" value="Unassembled WGS sequence"/>
</dbReference>
<dbReference type="GO" id="GO:0005737">
    <property type="term" value="C:cytoplasm"/>
    <property type="evidence" value="ECO:0007669"/>
    <property type="project" value="TreeGrafter"/>
</dbReference>
<dbReference type="OrthoDB" id="10257471at2759"/>
<dbReference type="Proteomes" id="UP000039324">
    <property type="component" value="Unassembled WGS sequence"/>
</dbReference>
<evidence type="ECO:0000313" key="3">
    <source>
        <dbReference type="EMBL" id="CEP01019.1"/>
    </source>
</evidence>
<dbReference type="PANTHER" id="PTHR13382">
    <property type="entry name" value="MITOCHONDRIAL ATP SYNTHASE COUPLING FACTOR B"/>
    <property type="match status" value="1"/>
</dbReference>
<dbReference type="InterPro" id="IPR050648">
    <property type="entry name" value="F-box_LRR-repeat"/>
</dbReference>
<keyword evidence="5" id="KW-1185">Reference proteome</keyword>
<dbReference type="SMART" id="SM00367">
    <property type="entry name" value="LRR_CC"/>
    <property type="match status" value="5"/>
</dbReference>
<proteinExistence type="predicted"/>
<reference evidence="3 5" key="1">
    <citation type="submission" date="2015-02" db="EMBL/GenBank/DDBJ databases">
        <authorList>
            <person name="Chooi Y.-H."/>
        </authorList>
    </citation>
    <scope>NUCLEOTIDE SEQUENCE [LARGE SCALE GENOMIC DNA]</scope>
    <source>
        <strain evidence="3">E3</strain>
    </source>
</reference>
<accession>A0A0G4J0Y7</accession>
<dbReference type="EMBL" id="CDSF01000106">
    <property type="protein sequence ID" value="CEP01019.1"/>
    <property type="molecule type" value="Genomic_DNA"/>
</dbReference>
<keyword evidence="4" id="KW-0496">Mitochondrion</keyword>
<dbReference type="InterPro" id="IPR057207">
    <property type="entry name" value="FBXL15_LRR"/>
</dbReference>
<organism evidence="3 5">
    <name type="scientific">Plasmodiophora brassicae</name>
    <name type="common">Clubroot disease agent</name>
    <dbReference type="NCBI Taxonomy" id="37360"/>
    <lineage>
        <taxon>Eukaryota</taxon>
        <taxon>Sar</taxon>
        <taxon>Rhizaria</taxon>
        <taxon>Endomyxa</taxon>
        <taxon>Phytomyxea</taxon>
        <taxon>Plasmodiophorida</taxon>
        <taxon>Plasmodiophoridae</taxon>
        <taxon>Plasmodiophora</taxon>
    </lineage>
</organism>
<dbReference type="InterPro" id="IPR006553">
    <property type="entry name" value="Leu-rich_rpt_Cys-con_subtyp"/>
</dbReference>
<sequence length="243" mass="26844">MLANFITSAGIPVCRLDLSFTQVNDAELYLLARACSTSLQTLSLAGCHRVGPEGVQAFGRYCPTLTFVDFQCLDGLSDVALQDIVHRLQDLQSIDIGACQNLTNISFQIIASHGRALKRVSAAGCQQVTECDLDDLSKCTSMTSLSLRACRRLTDDSVRHLARLGRRKAHRGLPPLKWLDLGGCTRLTHRSILAIARENRDLEHLDLRGIALGEDTQLELTRLLPRCTYLNMGTPARGHLNKY</sequence>
<evidence type="ECO:0000313" key="4">
    <source>
        <dbReference type="EMBL" id="SPQ95271.1"/>
    </source>
</evidence>
<dbReference type="AlphaFoldDB" id="A0A0G4J0Y7"/>
<dbReference type="InterPro" id="IPR032675">
    <property type="entry name" value="LRR_dom_sf"/>
</dbReference>
<dbReference type="SUPFAM" id="SSF52047">
    <property type="entry name" value="RNI-like"/>
    <property type="match status" value="1"/>
</dbReference>
<dbReference type="EMBL" id="OVEO01000004">
    <property type="protein sequence ID" value="SPQ95271.1"/>
    <property type="molecule type" value="Genomic_DNA"/>
</dbReference>
<dbReference type="Gene3D" id="3.80.10.10">
    <property type="entry name" value="Ribonuclease Inhibitor"/>
    <property type="match status" value="1"/>
</dbReference>
<dbReference type="OMA" id="RECCKIA"/>
<dbReference type="STRING" id="37360.A0A0G4J0Y7"/>
<gene>
    <name evidence="3" type="ORF">PBRA_008331</name>
    <name evidence="4" type="ORF">PLBR_LOCUS2486</name>
</gene>
<reference evidence="4 6" key="2">
    <citation type="submission" date="2018-03" db="EMBL/GenBank/DDBJ databases">
        <authorList>
            <person name="Fogelqvist J."/>
        </authorList>
    </citation>
    <scope>NUCLEOTIDE SEQUENCE [LARGE SCALE GENOMIC DNA]</scope>
</reference>
<evidence type="ECO:0000313" key="6">
    <source>
        <dbReference type="Proteomes" id="UP000290189"/>
    </source>
</evidence>
<evidence type="ECO:0000313" key="5">
    <source>
        <dbReference type="Proteomes" id="UP000039324"/>
    </source>
</evidence>
<feature type="domain" description="F-box/LRR-repeat protein 15-like leucin rich repeat" evidence="2">
    <location>
        <begin position="19"/>
        <end position="195"/>
    </location>
</feature>
<dbReference type="PANTHER" id="PTHR13382:SF68">
    <property type="entry name" value="AT02704P"/>
    <property type="match status" value="1"/>
</dbReference>
<dbReference type="Pfam" id="PF25372">
    <property type="entry name" value="DUF7885"/>
    <property type="match status" value="1"/>
</dbReference>
<name>A0A0G4J0Y7_PLABS</name>
<keyword evidence="1" id="KW-0833">Ubl conjugation pathway</keyword>
<geneLocation type="mitochondrion" evidence="4"/>
<evidence type="ECO:0000256" key="1">
    <source>
        <dbReference type="ARBA" id="ARBA00022786"/>
    </source>
</evidence>
<protein>
    <recommendedName>
        <fullName evidence="2">F-box/LRR-repeat protein 15-like leucin rich repeat domain-containing protein</fullName>
    </recommendedName>
</protein>
<evidence type="ECO:0000259" key="2">
    <source>
        <dbReference type="Pfam" id="PF25372"/>
    </source>
</evidence>